<reference evidence="3" key="1">
    <citation type="journal article" date="2006" name="Proc. Natl. Acad. Sci. U.S.A.">
        <title>Genome analysis of the smallest free-living eukaryote Ostreococcus tauri unveils many unique features.</title>
        <authorList>
            <person name="Derelle E."/>
            <person name="Ferraz C."/>
            <person name="Rombauts S."/>
            <person name="Rouze P."/>
            <person name="Worden A.Z."/>
            <person name="Robbens S."/>
            <person name="Partensky F."/>
            <person name="Degroeve S."/>
            <person name="Echeynie S."/>
            <person name="Cooke R."/>
            <person name="Saeys Y."/>
            <person name="Wuyts J."/>
            <person name="Jabbari K."/>
            <person name="Bowler C."/>
            <person name="Panaud O."/>
            <person name="Piegu B."/>
            <person name="Ball S.G."/>
            <person name="Ral J.-P."/>
            <person name="Bouget F.-Y."/>
            <person name="Piganeau G."/>
            <person name="De Baets B."/>
            <person name="Picard A."/>
            <person name="Delseny M."/>
            <person name="Demaille J."/>
            <person name="Van de Peer Y."/>
            <person name="Moreau H."/>
        </authorList>
    </citation>
    <scope>NUCLEOTIDE SEQUENCE [LARGE SCALE GENOMIC DNA]</scope>
    <source>
        <strain evidence="3">OTTH 0595 / CCAP 157/2 / RCC745</strain>
    </source>
</reference>
<protein>
    <submittedName>
        <fullName evidence="2">Unnamed product</fullName>
    </submittedName>
</protein>
<keyword evidence="3" id="KW-1185">Reference proteome</keyword>
<dbReference type="KEGG" id="ota:OT_ostta10g01990"/>
<dbReference type="RefSeq" id="XP_003081632.1">
    <property type="nucleotide sequence ID" value="XM_003081584.1"/>
</dbReference>
<feature type="region of interest" description="Disordered" evidence="1">
    <location>
        <begin position="93"/>
        <end position="139"/>
    </location>
</feature>
<comment type="caution">
    <text evidence="2">The sequence shown here is derived from an EMBL/GenBank/DDBJ whole genome shotgun (WGS) entry which is preliminary data.</text>
</comment>
<accession>Q00ZX6</accession>
<dbReference type="EMBL" id="CAID01000010">
    <property type="protein sequence ID" value="CAL56156.1"/>
    <property type="molecule type" value="Genomic_DNA"/>
</dbReference>
<proteinExistence type="predicted"/>
<dbReference type="GeneID" id="9832172"/>
<dbReference type="Proteomes" id="UP000009170">
    <property type="component" value="Unassembled WGS sequence"/>
</dbReference>
<dbReference type="AlphaFoldDB" id="Q00ZX6"/>
<evidence type="ECO:0000256" key="1">
    <source>
        <dbReference type="SAM" id="MobiDB-lite"/>
    </source>
</evidence>
<feature type="compositionally biased region" description="Polar residues" evidence="1">
    <location>
        <begin position="1"/>
        <end position="12"/>
    </location>
</feature>
<reference evidence="2 3" key="2">
    <citation type="journal article" date="2014" name="BMC Genomics">
        <title>An improved genome of the model marine alga Ostreococcus tauri unfolds by assessing Illumina de novo assemblies.</title>
        <authorList>
            <person name="Blanc-Mathieu R."/>
            <person name="Verhelst B."/>
            <person name="Derelle E."/>
            <person name="Rombauts S."/>
            <person name="Bouget F.Y."/>
            <person name="Carre I."/>
            <person name="Chateau A."/>
            <person name="Eyre-Walker A."/>
            <person name="Grimsley N."/>
            <person name="Moreau H."/>
            <person name="Piegu B."/>
            <person name="Rivals E."/>
            <person name="Schackwitz W."/>
            <person name="Van de Peer Y."/>
            <person name="Piganeau G."/>
        </authorList>
    </citation>
    <scope>NUCLEOTIDE SEQUENCE [LARGE SCALE GENOMIC DNA]</scope>
    <source>
        <strain evidence="3">OTTH 0595 / CCAP 157/2 / RCC745</strain>
    </source>
</reference>
<gene>
    <name evidence="2" type="ORF">OT_ostta10g01990</name>
</gene>
<sequence>MFARSTASSSLATPRFSAQRARARARSSKPRTNTHRVVRVTASSDRARDLARRDAIAFGLASITLAARSARAGDDDSYASKLSAKERRKAEILAQAKEKARAQAATPAAPSAELQSAETFRTENPGRGGGSDAPWTGEQ</sequence>
<feature type="compositionally biased region" description="Basic residues" evidence="1">
    <location>
        <begin position="21"/>
        <end position="35"/>
    </location>
</feature>
<evidence type="ECO:0000313" key="3">
    <source>
        <dbReference type="Proteomes" id="UP000009170"/>
    </source>
</evidence>
<dbReference type="InParanoid" id="Q00ZX6"/>
<organism evidence="2 3">
    <name type="scientific">Ostreococcus tauri</name>
    <name type="common">Marine green alga</name>
    <dbReference type="NCBI Taxonomy" id="70448"/>
    <lineage>
        <taxon>Eukaryota</taxon>
        <taxon>Viridiplantae</taxon>
        <taxon>Chlorophyta</taxon>
        <taxon>Mamiellophyceae</taxon>
        <taxon>Mamiellales</taxon>
        <taxon>Bathycoccaceae</taxon>
        <taxon>Ostreococcus</taxon>
    </lineage>
</organism>
<feature type="compositionally biased region" description="Low complexity" evidence="1">
    <location>
        <begin position="102"/>
        <end position="113"/>
    </location>
</feature>
<evidence type="ECO:0000313" key="2">
    <source>
        <dbReference type="EMBL" id="CAL56156.1"/>
    </source>
</evidence>
<name>Q00ZX6_OSTTA</name>
<feature type="region of interest" description="Disordered" evidence="1">
    <location>
        <begin position="1"/>
        <end position="35"/>
    </location>
</feature>